<dbReference type="PANTHER" id="PTHR48019">
    <property type="entry name" value="SERUM RESPONSE FACTOR HOMOLOG"/>
    <property type="match status" value="1"/>
</dbReference>
<dbReference type="Gramene" id="novel_model_1362_5bd9a17a">
    <property type="protein sequence ID" value="cds.novel_model_1362_5bd9a17a"/>
    <property type="gene ID" value="novel_gene_757_5bd9a17a"/>
</dbReference>
<evidence type="ECO:0000259" key="8">
    <source>
        <dbReference type="PROSITE" id="PS51297"/>
    </source>
</evidence>
<dbReference type="GO" id="GO:0003700">
    <property type="term" value="F:DNA-binding transcription factor activity"/>
    <property type="evidence" value="ECO:0007669"/>
    <property type="project" value="InterPro"/>
</dbReference>
<evidence type="ECO:0000313" key="9">
    <source>
        <dbReference type="EnsemblPlants" id="cds.novel_model_1362_5bd9a17a"/>
    </source>
</evidence>
<dbReference type="SUPFAM" id="SSF55455">
    <property type="entry name" value="SRF-like"/>
    <property type="match status" value="1"/>
</dbReference>
<dbReference type="InterPro" id="IPR002100">
    <property type="entry name" value="TF_MADSbox"/>
</dbReference>
<evidence type="ECO:0000256" key="5">
    <source>
        <dbReference type="ARBA" id="ARBA00023242"/>
    </source>
</evidence>
<dbReference type="OrthoDB" id="1898716at2759"/>
<dbReference type="GO" id="GO:0046983">
    <property type="term" value="F:protein dimerization activity"/>
    <property type="evidence" value="ECO:0007669"/>
    <property type="project" value="InterPro"/>
</dbReference>
<evidence type="ECO:0000313" key="10">
    <source>
        <dbReference type="Proteomes" id="UP000596661"/>
    </source>
</evidence>
<dbReference type="InterPro" id="IPR033896">
    <property type="entry name" value="MEF2-like_N"/>
</dbReference>
<dbReference type="OMA" id="EVERMGM"/>
<reference evidence="9" key="2">
    <citation type="submission" date="2021-03" db="UniProtKB">
        <authorList>
            <consortium name="EnsemblPlants"/>
        </authorList>
    </citation>
    <scope>IDENTIFICATION</scope>
</reference>
<dbReference type="InterPro" id="IPR002487">
    <property type="entry name" value="TF_Kbox"/>
</dbReference>
<dbReference type="SMART" id="SM00432">
    <property type="entry name" value="MADS"/>
    <property type="match status" value="1"/>
</dbReference>
<comment type="subcellular location">
    <subcellularLocation>
        <location evidence="1">Nucleus</location>
    </subcellularLocation>
</comment>
<evidence type="ECO:0000256" key="4">
    <source>
        <dbReference type="ARBA" id="ARBA00023163"/>
    </source>
</evidence>
<accession>A0A803QTZ3</accession>
<keyword evidence="6" id="KW-0175">Coiled coil</keyword>
<evidence type="ECO:0000256" key="2">
    <source>
        <dbReference type="ARBA" id="ARBA00023015"/>
    </source>
</evidence>
<evidence type="ECO:0000256" key="6">
    <source>
        <dbReference type="SAM" id="Coils"/>
    </source>
</evidence>
<dbReference type="GO" id="GO:0005634">
    <property type="term" value="C:nucleus"/>
    <property type="evidence" value="ECO:0007669"/>
    <property type="project" value="UniProtKB-SubCell"/>
</dbReference>
<proteinExistence type="predicted"/>
<keyword evidence="4" id="KW-0804">Transcription</keyword>
<keyword evidence="3" id="KW-0238">DNA-binding</keyword>
<name>A0A803QTZ3_CANSA</name>
<dbReference type="Pfam" id="PF00319">
    <property type="entry name" value="SRF-TF"/>
    <property type="match status" value="1"/>
</dbReference>
<dbReference type="PROSITE" id="PS51297">
    <property type="entry name" value="K_BOX"/>
    <property type="match status" value="1"/>
</dbReference>
<evidence type="ECO:0000256" key="1">
    <source>
        <dbReference type="ARBA" id="ARBA00004123"/>
    </source>
</evidence>
<protein>
    <submittedName>
        <fullName evidence="9">Uncharacterized protein</fullName>
    </submittedName>
</protein>
<dbReference type="GO" id="GO:0045944">
    <property type="term" value="P:positive regulation of transcription by RNA polymerase II"/>
    <property type="evidence" value="ECO:0007669"/>
    <property type="project" value="InterPro"/>
</dbReference>
<dbReference type="PROSITE" id="PS00350">
    <property type="entry name" value="MADS_BOX_1"/>
    <property type="match status" value="1"/>
</dbReference>
<gene>
    <name evidence="9" type="primary">LOC115707234</name>
</gene>
<feature type="coiled-coil region" evidence="6">
    <location>
        <begin position="141"/>
        <end position="196"/>
    </location>
</feature>
<dbReference type="Gene3D" id="3.40.1810.10">
    <property type="entry name" value="Transcription factor, MADS-box"/>
    <property type="match status" value="1"/>
</dbReference>
<dbReference type="CDD" id="cd00265">
    <property type="entry name" value="MADS_MEF2_like"/>
    <property type="match status" value="1"/>
</dbReference>
<keyword evidence="2" id="KW-0805">Transcription regulation</keyword>
<dbReference type="PROSITE" id="PS50066">
    <property type="entry name" value="MADS_BOX_2"/>
    <property type="match status" value="1"/>
</dbReference>
<dbReference type="EMBL" id="UZAU01000210">
    <property type="status" value="NOT_ANNOTATED_CDS"/>
    <property type="molecule type" value="Genomic_DNA"/>
</dbReference>
<feature type="domain" description="K-box" evidence="8">
    <location>
        <begin position="85"/>
        <end position="177"/>
    </location>
</feature>
<evidence type="ECO:0000259" key="7">
    <source>
        <dbReference type="PROSITE" id="PS50066"/>
    </source>
</evidence>
<dbReference type="Proteomes" id="UP000596661">
    <property type="component" value="Chromosome 2"/>
</dbReference>
<organism evidence="9 10">
    <name type="scientific">Cannabis sativa</name>
    <name type="common">Hemp</name>
    <name type="synonym">Marijuana</name>
    <dbReference type="NCBI Taxonomy" id="3483"/>
    <lineage>
        <taxon>Eukaryota</taxon>
        <taxon>Viridiplantae</taxon>
        <taxon>Streptophyta</taxon>
        <taxon>Embryophyta</taxon>
        <taxon>Tracheophyta</taxon>
        <taxon>Spermatophyta</taxon>
        <taxon>Magnoliopsida</taxon>
        <taxon>eudicotyledons</taxon>
        <taxon>Gunneridae</taxon>
        <taxon>Pentapetalae</taxon>
        <taxon>rosids</taxon>
        <taxon>fabids</taxon>
        <taxon>Rosales</taxon>
        <taxon>Cannabaceae</taxon>
        <taxon>Cannabis</taxon>
    </lineage>
</organism>
<dbReference type="InterPro" id="IPR036879">
    <property type="entry name" value="TF_MADSbox_sf"/>
</dbReference>
<dbReference type="EnsemblPlants" id="novel_model_1362_5bd9a17a">
    <property type="protein sequence ID" value="cds.novel_model_1362_5bd9a17a"/>
    <property type="gene ID" value="novel_gene_757_5bd9a17a"/>
</dbReference>
<dbReference type="PRINTS" id="PR00404">
    <property type="entry name" value="MADSDOMAIN"/>
</dbReference>
<dbReference type="InterPro" id="IPR050142">
    <property type="entry name" value="MADS-box/MEF2_TF"/>
</dbReference>
<dbReference type="Pfam" id="PF01486">
    <property type="entry name" value="K-box"/>
    <property type="match status" value="1"/>
</dbReference>
<reference evidence="9" key="1">
    <citation type="submission" date="2018-11" db="EMBL/GenBank/DDBJ databases">
        <authorList>
            <person name="Grassa J C."/>
        </authorList>
    </citation>
    <scope>NUCLEOTIDE SEQUENCE [LARGE SCALE GENOMIC DNA]</scope>
</reference>
<keyword evidence="10" id="KW-1185">Reference proteome</keyword>
<dbReference type="GO" id="GO:0000977">
    <property type="term" value="F:RNA polymerase II transcription regulatory region sequence-specific DNA binding"/>
    <property type="evidence" value="ECO:0007669"/>
    <property type="project" value="InterPro"/>
</dbReference>
<feature type="domain" description="MADS-box" evidence="7">
    <location>
        <begin position="1"/>
        <end position="61"/>
    </location>
</feature>
<dbReference type="AlphaFoldDB" id="A0A803QTZ3"/>
<evidence type="ECO:0000256" key="3">
    <source>
        <dbReference type="ARBA" id="ARBA00023125"/>
    </source>
</evidence>
<sequence>MGRGKIKISRIENKITRQVTFAKRRAGLLKKTHELAVLCDAQIGLIIFSANGKLYDFCSDPLSMQNIIQKYQLTTGTRIVEQNDTEQLHGEMRRIISETQNLQMSLQRYTGEDLSSLTLGELNELEQVLVHASHNVRARKFEILQQQMENLQRKKQLLEQDNEHIFHLIKEHQATAAAYEEQNQVHVTKIEEVERMGMNNNNINWNRNGNVLDQFPFSGEVQPSSVLQLATLHDHHNLNPNRLLPTQPNLREYTLD</sequence>
<keyword evidence="5" id="KW-0539">Nucleus</keyword>